<dbReference type="GeneID" id="20530980"/>
<proteinExistence type="predicted"/>
<reference evidence="1" key="1">
    <citation type="submission" date="2013-04" db="EMBL/GenBank/DDBJ databases">
        <title>The Genome Sequence of Fonticula alba ATCC 38817.</title>
        <authorList>
            <consortium name="The Broad Institute Genomics Platform"/>
            <person name="Russ C."/>
            <person name="Cuomo C."/>
            <person name="Burger G."/>
            <person name="Gray M.W."/>
            <person name="Holland P.W.H."/>
            <person name="King N."/>
            <person name="Lang F.B.F."/>
            <person name="Roger A.J."/>
            <person name="Ruiz-Trillo I."/>
            <person name="Brown M."/>
            <person name="Walker B."/>
            <person name="Young S."/>
            <person name="Zeng Q."/>
            <person name="Gargeya S."/>
            <person name="Fitzgerald M."/>
            <person name="Haas B."/>
            <person name="Abouelleil A."/>
            <person name="Allen A.W."/>
            <person name="Alvarado L."/>
            <person name="Arachchi H.M."/>
            <person name="Berlin A.M."/>
            <person name="Chapman S.B."/>
            <person name="Gainer-Dewar J."/>
            <person name="Goldberg J."/>
            <person name="Griggs A."/>
            <person name="Gujja S."/>
            <person name="Hansen M."/>
            <person name="Howarth C."/>
            <person name="Imamovic A."/>
            <person name="Ireland A."/>
            <person name="Larimer J."/>
            <person name="McCowan C."/>
            <person name="Murphy C."/>
            <person name="Pearson M."/>
            <person name="Poon T.W."/>
            <person name="Priest M."/>
            <person name="Roberts A."/>
            <person name="Saif S."/>
            <person name="Shea T."/>
            <person name="Sisk P."/>
            <person name="Sykes S."/>
            <person name="Wortman J."/>
            <person name="Nusbaum C."/>
            <person name="Birren B."/>
        </authorList>
    </citation>
    <scope>NUCLEOTIDE SEQUENCE [LARGE SCALE GENOMIC DNA]</scope>
    <source>
        <strain evidence="1">ATCC 38817</strain>
    </source>
</reference>
<name>A0A058Z1B5_FONAL</name>
<protein>
    <submittedName>
        <fullName evidence="1">Uncharacterized protein</fullName>
    </submittedName>
</protein>
<accession>A0A058Z1B5</accession>
<evidence type="ECO:0000313" key="1">
    <source>
        <dbReference type="EMBL" id="KCV67322.1"/>
    </source>
</evidence>
<dbReference type="RefSeq" id="XP_009498275.1">
    <property type="nucleotide sequence ID" value="XM_009500000.1"/>
</dbReference>
<gene>
    <name evidence="1" type="ORF">H696_06255</name>
</gene>
<sequence>RDNAKVSSKGALSVLTLLPTCLECSLIRGTHRKSGHARALGPVARESALGPDVCKSTAGGTIWRMPTRNGRRKGAFSFLVSSDALAKPDRSPLLENQPSAAWYPLPGGRVGDMPPLKGMWQHRMEAPRRWGSLRWPASTLDAPHWLRHRGAAHSCGASMGERGRHC</sequence>
<organism evidence="1">
    <name type="scientific">Fonticula alba</name>
    <name type="common">Slime mold</name>
    <dbReference type="NCBI Taxonomy" id="691883"/>
    <lineage>
        <taxon>Eukaryota</taxon>
        <taxon>Rotosphaerida</taxon>
        <taxon>Fonticulaceae</taxon>
        <taxon>Fonticula</taxon>
    </lineage>
</organism>
<evidence type="ECO:0000313" key="2">
    <source>
        <dbReference type="Proteomes" id="UP000030693"/>
    </source>
</evidence>
<dbReference type="Proteomes" id="UP000030693">
    <property type="component" value="Unassembled WGS sequence"/>
</dbReference>
<dbReference type="EMBL" id="KB932238">
    <property type="protein sequence ID" value="KCV67322.1"/>
    <property type="molecule type" value="Genomic_DNA"/>
</dbReference>
<keyword evidence="2" id="KW-1185">Reference proteome</keyword>
<feature type="non-terminal residue" evidence="1">
    <location>
        <position position="1"/>
    </location>
</feature>
<dbReference type="AlphaFoldDB" id="A0A058Z1B5"/>